<dbReference type="RefSeq" id="WP_184365743.1">
    <property type="nucleotide sequence ID" value="NZ_BAAAKM010000031.1"/>
</dbReference>
<dbReference type="Proteomes" id="UP000579647">
    <property type="component" value="Unassembled WGS sequence"/>
</dbReference>
<feature type="region of interest" description="Disordered" evidence="1">
    <location>
        <begin position="583"/>
        <end position="607"/>
    </location>
</feature>
<gene>
    <name evidence="2" type="ORF">HNR07_003367</name>
</gene>
<organism evidence="2 3">
    <name type="scientific">Nocardiopsis metallicus</name>
    <dbReference type="NCBI Taxonomy" id="179819"/>
    <lineage>
        <taxon>Bacteria</taxon>
        <taxon>Bacillati</taxon>
        <taxon>Actinomycetota</taxon>
        <taxon>Actinomycetes</taxon>
        <taxon>Streptosporangiales</taxon>
        <taxon>Nocardiopsidaceae</taxon>
        <taxon>Nocardiopsis</taxon>
    </lineage>
</organism>
<protein>
    <submittedName>
        <fullName evidence="2">Uncharacterized protein</fullName>
    </submittedName>
</protein>
<keyword evidence="3" id="KW-1185">Reference proteome</keyword>
<dbReference type="AlphaFoldDB" id="A0A840W5J3"/>
<feature type="compositionally biased region" description="Basic and acidic residues" evidence="1">
    <location>
        <begin position="595"/>
        <end position="604"/>
    </location>
</feature>
<name>A0A840W5J3_9ACTN</name>
<dbReference type="EMBL" id="JACHDO010000001">
    <property type="protein sequence ID" value="MBB5492230.1"/>
    <property type="molecule type" value="Genomic_DNA"/>
</dbReference>
<sequence length="669" mass="74523">MSTFHPLGRVVGDFDPDLLGDPVNELLPFRNCKTVSDARAILRERVEEDVAAIVDMVADADAFDVIELMRMREFPIAADPRLAPPGGASLPVEIVAAVLLARPSRKPDPTPREDTRPHEVISDLHERCVRLARIASYRQLTEGQLSGEPLGRLASEYQGAVLNIRNLQYDHIRDEHDRRLFDKSASSELMQTHLGYGYRDLSAVRSAMNEISAERMTRLRDETGNLLMAHQHLDPKGLSREVIEQFTSGIIPLLFLPADRSVITPADVSGVSGLNIATAKKILNSFAQQFDGSESPGNRVFDLLMGNNPFLTRPLMSDGHENFALTSSEIGIDVLRRIFERALPPNSSDVRRYDQKVRQPLSEELANKYLSIILGTPAFREGYHYLAPKAGVSTDELGPDSVTLRQSANEVEGDALFVIDDVAVIVEVKGKSIADQARRGDVRRLKRDLKATLGDGARQATRIRELIETNHGVWENKTTWLDLSGIREVRSIVVVLDDIGPLGTNLADLQHAGLLPEDRPPLVLSLHDLAVIAEIGERPSEFLLYLRRRTDSLVTTYYRALDELDLYMRFLAADLYIAEDPDKVRSAHPTAPPAAKRERSRHEQSAVGTMVSDNCVELTAWMNRDKLPQDEDIVKPSMNAQSEILKLVDQLSNARKPGWFRCGADLLAL</sequence>
<reference evidence="2 3" key="1">
    <citation type="submission" date="2020-08" db="EMBL/GenBank/DDBJ databases">
        <title>Sequencing the genomes of 1000 actinobacteria strains.</title>
        <authorList>
            <person name="Klenk H.-P."/>
        </authorList>
    </citation>
    <scope>NUCLEOTIDE SEQUENCE [LARGE SCALE GENOMIC DNA]</scope>
    <source>
        <strain evidence="2 3">DSM 44598</strain>
    </source>
</reference>
<evidence type="ECO:0000256" key="1">
    <source>
        <dbReference type="SAM" id="MobiDB-lite"/>
    </source>
</evidence>
<accession>A0A840W5J3</accession>
<proteinExistence type="predicted"/>
<comment type="caution">
    <text evidence="2">The sequence shown here is derived from an EMBL/GenBank/DDBJ whole genome shotgun (WGS) entry which is preliminary data.</text>
</comment>
<evidence type="ECO:0000313" key="3">
    <source>
        <dbReference type="Proteomes" id="UP000579647"/>
    </source>
</evidence>
<evidence type="ECO:0000313" key="2">
    <source>
        <dbReference type="EMBL" id="MBB5492230.1"/>
    </source>
</evidence>